<comment type="caution">
    <text evidence="1">The sequence shown here is derived from an EMBL/GenBank/DDBJ whole genome shotgun (WGS) entry which is preliminary data.</text>
</comment>
<evidence type="ECO:0000313" key="2">
    <source>
        <dbReference type="Proteomes" id="UP000260351"/>
    </source>
</evidence>
<dbReference type="AlphaFoldDB" id="A0A3E1K6U0"/>
<protein>
    <recommendedName>
        <fullName evidence="3">Protein kinase domain-containing protein</fullName>
    </recommendedName>
</protein>
<reference evidence="1 2" key="1">
    <citation type="submission" date="2018-08" db="EMBL/GenBank/DDBJ databases">
        <title>Wenzhouxiangella salilacus sp. nov., a novel bacterium isolated from a saline lake in Xinjiang Province, China.</title>
        <authorList>
            <person name="Han S."/>
        </authorList>
    </citation>
    <scope>NUCLEOTIDE SEQUENCE [LARGE SCALE GENOMIC DNA]</scope>
    <source>
        <strain evidence="1 2">XDB06</strain>
    </source>
</reference>
<evidence type="ECO:0000313" key="1">
    <source>
        <dbReference type="EMBL" id="RFF29659.1"/>
    </source>
</evidence>
<name>A0A3E1K6U0_9GAMM</name>
<organism evidence="1 2">
    <name type="scientific">Wenzhouxiangella sediminis</name>
    <dbReference type="NCBI Taxonomy" id="1792836"/>
    <lineage>
        <taxon>Bacteria</taxon>
        <taxon>Pseudomonadati</taxon>
        <taxon>Pseudomonadota</taxon>
        <taxon>Gammaproteobacteria</taxon>
        <taxon>Chromatiales</taxon>
        <taxon>Wenzhouxiangellaceae</taxon>
        <taxon>Wenzhouxiangella</taxon>
    </lineage>
</organism>
<dbReference type="Proteomes" id="UP000260351">
    <property type="component" value="Unassembled WGS sequence"/>
</dbReference>
<gene>
    <name evidence="1" type="ORF">DZC52_11215</name>
</gene>
<dbReference type="EMBL" id="QUZK01000042">
    <property type="protein sequence ID" value="RFF29659.1"/>
    <property type="molecule type" value="Genomic_DNA"/>
</dbReference>
<sequence>MFARFFAADRKDREIPEAALQRTLRREHGLVEDFARRIPHIPLVQHRTGEDDSALGTVRFADLEARPRRIFATDDPAVVYVEVVFRYTSREHVVHEANLGDTRVYVRIEDPLYLEGRAHTVEQVRGRRKLREAYFRRVFSLMAVQSDCNASLGEWMKGLLFPDTGASELDLLATIQNFNHNIVTRPRPQGAGRDAFRGAMQDIDFATLAPAEGPVSVRLSVRPHRRADGSYSQSVTGVFLGNARGLAFRRPNGKLEFLTPGSAFERRFRAFVEARAGDRLKSLDRNSWRRNAEERIWGGPGECEAYFHNHERFVMQGLEWTLERDDNDVPRVMGSHCNVAAYRSGPRRVAVKAVPFESVGDLVRLMQAHQYVHGVQAPALVAQASAYPALAARIITAVTSLLSDRDEADQDTQQAPETFFERDWSSLFSRNIGPLLHQVTVDYEHKLLLAVLDWSAEGMLSDFGARKRLMEDCSLSHRLRMAANLFRNGHQMLEDDVTHTDLKPENILNKPGAAFSALQKARREGWDSLDDRELERLVAGESTFEGDFSGIHFGREGAVDNLAHGEGLPTSIRYSSWKFTSLGLSEGTQPTVLRKQGGELPRIDALLLEQDIANRGTTAWEIVYGSLVDCIPPAEEARRLAGRKLAQERVGKHLAEAIRRKREGKPEDPRVMRELESAMQQCDSRLLDVVSLRSETIENKTRLTPLFQHPGDNAGGLAAWLDPRVIEMLDHLACDFRRQDITRHQVAKLYRTAEALLRAEATRLEGADRRTVHNRRQRMVTYMHANGLHFNPDCGLLGLAELPRQLEEFAELVERLPDPRRALAEFTTTWSNLRLWGASVLDALGDLQSSGQAPTQASDKGREELYQLVRSTLLKEHESLAREESRANEERMQPPFLGLFERRRVRVYRENGGLRFSHTVET</sequence>
<evidence type="ECO:0008006" key="3">
    <source>
        <dbReference type="Google" id="ProtNLM"/>
    </source>
</evidence>
<proteinExistence type="predicted"/>
<keyword evidence="2" id="KW-1185">Reference proteome</keyword>
<accession>A0A3E1K6U0</accession>